<comment type="caution">
    <text evidence="1">The sequence shown here is derived from an EMBL/GenBank/DDBJ whole genome shotgun (WGS) entry which is preliminary data.</text>
</comment>
<protein>
    <submittedName>
        <fullName evidence="1">Uncharacterized protein</fullName>
    </submittedName>
</protein>
<sequence>MECHRRCLRTNKTPAIIRDYYPSLSAPSNPRIKGLLARGALPIFQFFITLANPLIRQRRSGCHEGLQRWITLLISDEVIQALKEVGLFYAFDLCKVRLDWELLEAALAPSLEEVYRLSGLLHIGELGIVVPRSGYTSLLRDSLGLRQDELKLGYAGGDPTRLFTKIFN</sequence>
<organism evidence="1 2">
    <name type="scientific">Dovyalis caffra</name>
    <dbReference type="NCBI Taxonomy" id="77055"/>
    <lineage>
        <taxon>Eukaryota</taxon>
        <taxon>Viridiplantae</taxon>
        <taxon>Streptophyta</taxon>
        <taxon>Embryophyta</taxon>
        <taxon>Tracheophyta</taxon>
        <taxon>Spermatophyta</taxon>
        <taxon>Magnoliopsida</taxon>
        <taxon>eudicotyledons</taxon>
        <taxon>Gunneridae</taxon>
        <taxon>Pentapetalae</taxon>
        <taxon>rosids</taxon>
        <taxon>fabids</taxon>
        <taxon>Malpighiales</taxon>
        <taxon>Salicaceae</taxon>
        <taxon>Flacourtieae</taxon>
        <taxon>Dovyalis</taxon>
    </lineage>
</organism>
<keyword evidence="2" id="KW-1185">Reference proteome</keyword>
<evidence type="ECO:0000313" key="1">
    <source>
        <dbReference type="EMBL" id="CAK7328655.1"/>
    </source>
</evidence>
<proteinExistence type="predicted"/>
<evidence type="ECO:0000313" key="2">
    <source>
        <dbReference type="Proteomes" id="UP001314170"/>
    </source>
</evidence>
<dbReference type="Proteomes" id="UP001314170">
    <property type="component" value="Unassembled WGS sequence"/>
</dbReference>
<name>A0AAV1R6T1_9ROSI</name>
<accession>A0AAV1R6T1</accession>
<reference evidence="1 2" key="1">
    <citation type="submission" date="2024-01" db="EMBL/GenBank/DDBJ databases">
        <authorList>
            <person name="Waweru B."/>
        </authorList>
    </citation>
    <scope>NUCLEOTIDE SEQUENCE [LARGE SCALE GENOMIC DNA]</scope>
</reference>
<gene>
    <name evidence="1" type="ORF">DCAF_LOCUS6383</name>
</gene>
<dbReference type="AlphaFoldDB" id="A0AAV1R6T1"/>
<dbReference type="EMBL" id="CAWUPB010000903">
    <property type="protein sequence ID" value="CAK7328655.1"/>
    <property type="molecule type" value="Genomic_DNA"/>
</dbReference>